<keyword evidence="1" id="KW-0472">Membrane</keyword>
<feature type="transmembrane region" description="Helical" evidence="1">
    <location>
        <begin position="12"/>
        <end position="35"/>
    </location>
</feature>
<dbReference type="EMBL" id="RSCK01000067">
    <property type="protein sequence ID" value="RUT06357.1"/>
    <property type="molecule type" value="Genomic_DNA"/>
</dbReference>
<dbReference type="InterPro" id="IPR045584">
    <property type="entry name" value="Pilin-like"/>
</dbReference>
<reference evidence="2 3" key="1">
    <citation type="journal article" date="2019" name="Genome Biol. Evol.">
        <title>Day and night: Metabolic profiles and evolutionary relationships of six axenic non-marine cyanobacteria.</title>
        <authorList>
            <person name="Will S.E."/>
            <person name="Henke P."/>
            <person name="Boedeker C."/>
            <person name="Huang S."/>
            <person name="Brinkmann H."/>
            <person name="Rohde M."/>
            <person name="Jarek M."/>
            <person name="Friedl T."/>
            <person name="Seufert S."/>
            <person name="Schumacher M."/>
            <person name="Overmann J."/>
            <person name="Neumann-Schaal M."/>
            <person name="Petersen J."/>
        </authorList>
    </citation>
    <scope>NUCLEOTIDE SEQUENCE [LARGE SCALE GENOMIC DNA]</scope>
    <source>
        <strain evidence="2 3">SAG 39.79</strain>
    </source>
</reference>
<proteinExistence type="predicted"/>
<accession>A0AB37UDS3</accession>
<dbReference type="PROSITE" id="PS00409">
    <property type="entry name" value="PROKAR_NTER_METHYL"/>
    <property type="match status" value="1"/>
</dbReference>
<evidence type="ECO:0000313" key="2">
    <source>
        <dbReference type="EMBL" id="RUT06357.1"/>
    </source>
</evidence>
<dbReference type="Gene3D" id="3.30.700.10">
    <property type="entry name" value="Glycoprotein, Type 4 Pilin"/>
    <property type="match status" value="1"/>
</dbReference>
<organism evidence="2 3">
    <name type="scientific">Chroococcidiopsis cubana SAG 39.79</name>
    <dbReference type="NCBI Taxonomy" id="388085"/>
    <lineage>
        <taxon>Bacteria</taxon>
        <taxon>Bacillati</taxon>
        <taxon>Cyanobacteriota</taxon>
        <taxon>Cyanophyceae</taxon>
        <taxon>Chroococcidiopsidales</taxon>
        <taxon>Chroococcidiopsidaceae</taxon>
        <taxon>Chroococcidiopsis</taxon>
    </lineage>
</organism>
<dbReference type="InterPro" id="IPR012902">
    <property type="entry name" value="N_methyl_site"/>
</dbReference>
<dbReference type="SUPFAM" id="SSF54523">
    <property type="entry name" value="Pili subunits"/>
    <property type="match status" value="1"/>
</dbReference>
<gene>
    <name evidence="2" type="ORF">DSM107010_52400</name>
</gene>
<keyword evidence="1" id="KW-0812">Transmembrane</keyword>
<evidence type="ECO:0008006" key="4">
    <source>
        <dbReference type="Google" id="ProtNLM"/>
    </source>
</evidence>
<keyword evidence="3" id="KW-1185">Reference proteome</keyword>
<evidence type="ECO:0000313" key="3">
    <source>
        <dbReference type="Proteomes" id="UP000282574"/>
    </source>
</evidence>
<comment type="caution">
    <text evidence="2">The sequence shown here is derived from an EMBL/GenBank/DDBJ whole genome shotgun (WGS) entry which is preliminary data.</text>
</comment>
<sequence length="146" mass="15903">MKDRKLNLEGFTLIETLVVVIIVGILAAFAAPSWAAFVQQQKLSKAADRVYWEVMGAQSEAKKDKLTKSPPTTIQDVDPTVTVTYPATMIQFDYRGAVKNEDVIPYRINLSATDTSKQKCVVVMTILGATKIGKDASECDALSSSS</sequence>
<protein>
    <recommendedName>
        <fullName evidence="4">Prepilin-type N-terminal cleavage/methylation domain-containing protein</fullName>
    </recommendedName>
</protein>
<dbReference type="NCBIfam" id="TIGR02532">
    <property type="entry name" value="IV_pilin_GFxxxE"/>
    <property type="match status" value="1"/>
</dbReference>
<keyword evidence="1" id="KW-1133">Transmembrane helix</keyword>
<dbReference type="RefSeq" id="WP_106168145.1">
    <property type="nucleotide sequence ID" value="NZ_JAVKZF010000004.1"/>
</dbReference>
<dbReference type="AlphaFoldDB" id="A0AB37UDS3"/>
<name>A0AB37UDS3_9CYAN</name>
<dbReference type="Proteomes" id="UP000282574">
    <property type="component" value="Unassembled WGS sequence"/>
</dbReference>
<evidence type="ECO:0000256" key="1">
    <source>
        <dbReference type="SAM" id="Phobius"/>
    </source>
</evidence>